<evidence type="ECO:0008006" key="3">
    <source>
        <dbReference type="Google" id="ProtNLM"/>
    </source>
</evidence>
<dbReference type="AlphaFoldDB" id="A0A7T4U1G0"/>
<dbReference type="Proteomes" id="UP000596130">
    <property type="component" value="Chromosome"/>
</dbReference>
<accession>A0A7T4U1G0</accession>
<dbReference type="RefSeq" id="WP_198504693.1">
    <property type="nucleotide sequence ID" value="NZ_CP065959.1"/>
</dbReference>
<protein>
    <recommendedName>
        <fullName evidence="3">STAS domain-containing protein</fullName>
    </recommendedName>
</protein>
<gene>
    <name evidence="1" type="ORF">I8755_36265</name>
</gene>
<reference evidence="1 2" key="1">
    <citation type="submission" date="2020-12" db="EMBL/GenBank/DDBJ databases">
        <title>Identification and biosynthesis of polyene macrolides produced by Streptomyces alfalfae Men-myco-93-63.</title>
        <authorList>
            <person name="Liu D."/>
            <person name="Li Y."/>
            <person name="Liu L."/>
            <person name="Han X."/>
            <person name="Shen F."/>
        </authorList>
    </citation>
    <scope>NUCLEOTIDE SEQUENCE [LARGE SCALE GENOMIC DNA]</scope>
    <source>
        <strain evidence="1 2">Men-myco-93-63</strain>
    </source>
</reference>
<dbReference type="EMBL" id="CP065959">
    <property type="protein sequence ID" value="QQC93185.1"/>
    <property type="molecule type" value="Genomic_DNA"/>
</dbReference>
<evidence type="ECO:0000313" key="1">
    <source>
        <dbReference type="EMBL" id="QQC93185.1"/>
    </source>
</evidence>
<name>A0A7T4U1G0_9ACTN</name>
<sequence length="110" mass="11963">MRGYFADELLLITPSSTTPGVCLFGEVIGTHKGPLAIALAEQSLRTQEITVDLTGVHYLANSALEILVAPANNLRPPQCLLVRAPTALGLRERVAARGWDRMESLRLIEI</sequence>
<evidence type="ECO:0000313" key="2">
    <source>
        <dbReference type="Proteomes" id="UP000596130"/>
    </source>
</evidence>
<organism evidence="1 2">
    <name type="scientific">Streptomyces alfalfae</name>
    <dbReference type="NCBI Taxonomy" id="1642299"/>
    <lineage>
        <taxon>Bacteria</taxon>
        <taxon>Bacillati</taxon>
        <taxon>Actinomycetota</taxon>
        <taxon>Actinomycetes</taxon>
        <taxon>Kitasatosporales</taxon>
        <taxon>Streptomycetaceae</taxon>
        <taxon>Streptomyces</taxon>
    </lineage>
</organism>
<proteinExistence type="predicted"/>